<dbReference type="AlphaFoldDB" id="A0A1M7B422"/>
<evidence type="ECO:0000256" key="1">
    <source>
        <dbReference type="ARBA" id="ARBA00006484"/>
    </source>
</evidence>
<dbReference type="PANTHER" id="PTHR42879">
    <property type="entry name" value="3-OXOACYL-(ACYL-CARRIER-PROTEIN) REDUCTASE"/>
    <property type="match status" value="1"/>
</dbReference>
<feature type="domain" description="Ketoreductase" evidence="2">
    <location>
        <begin position="7"/>
        <end position="195"/>
    </location>
</feature>
<dbReference type="OrthoDB" id="9804774at2"/>
<dbReference type="SUPFAM" id="SSF51735">
    <property type="entry name" value="NAD(P)-binding Rossmann-fold domains"/>
    <property type="match status" value="1"/>
</dbReference>
<dbReference type="RefSeq" id="WP_079543270.1">
    <property type="nucleotide sequence ID" value="NZ_LT670844.1"/>
</dbReference>
<dbReference type="InterPro" id="IPR002347">
    <property type="entry name" value="SDR_fam"/>
</dbReference>
<proteinExistence type="inferred from homology"/>
<name>A0A1M7B422_9BRAD</name>
<evidence type="ECO:0000259" key="2">
    <source>
        <dbReference type="SMART" id="SM00822"/>
    </source>
</evidence>
<dbReference type="FunFam" id="3.40.50.720:FF:000084">
    <property type="entry name" value="Short-chain dehydrogenase reductase"/>
    <property type="match status" value="1"/>
</dbReference>
<dbReference type="InterPro" id="IPR057326">
    <property type="entry name" value="KR_dom"/>
</dbReference>
<protein>
    <submittedName>
        <fullName evidence="3">3-oxoacyl-[acyl-carrier protein] reductase</fullName>
    </submittedName>
</protein>
<dbReference type="InterPro" id="IPR050259">
    <property type="entry name" value="SDR"/>
</dbReference>
<dbReference type="Gene3D" id="3.40.50.720">
    <property type="entry name" value="NAD(P)-binding Rossmann-like Domain"/>
    <property type="match status" value="1"/>
</dbReference>
<dbReference type="SMART" id="SM00822">
    <property type="entry name" value="PKS_KR"/>
    <property type="match status" value="1"/>
</dbReference>
<dbReference type="PANTHER" id="PTHR42879:SF2">
    <property type="entry name" value="3-OXOACYL-[ACYL-CARRIER-PROTEIN] REDUCTASE FABG"/>
    <property type="match status" value="1"/>
</dbReference>
<dbReference type="Pfam" id="PF13561">
    <property type="entry name" value="adh_short_C2"/>
    <property type="match status" value="1"/>
</dbReference>
<evidence type="ECO:0000313" key="4">
    <source>
        <dbReference type="Proteomes" id="UP000189935"/>
    </source>
</evidence>
<dbReference type="Proteomes" id="UP000189935">
    <property type="component" value="Chromosome I"/>
</dbReference>
<dbReference type="InterPro" id="IPR036291">
    <property type="entry name" value="NAD(P)-bd_dom_sf"/>
</dbReference>
<dbReference type="NCBIfam" id="NF009466">
    <property type="entry name" value="PRK12826.1-2"/>
    <property type="match status" value="1"/>
</dbReference>
<evidence type="ECO:0000313" key="3">
    <source>
        <dbReference type="EMBL" id="SHL49409.1"/>
    </source>
</evidence>
<reference evidence="3 4" key="1">
    <citation type="submission" date="2016-11" db="EMBL/GenBank/DDBJ databases">
        <authorList>
            <person name="Jaros S."/>
            <person name="Januszkiewicz K."/>
            <person name="Wedrychowicz H."/>
        </authorList>
    </citation>
    <scope>NUCLEOTIDE SEQUENCE [LARGE SCALE GENOMIC DNA]</scope>
    <source>
        <strain evidence="3 4">GAS499</strain>
    </source>
</reference>
<dbReference type="PRINTS" id="PR00080">
    <property type="entry name" value="SDRFAMILY"/>
</dbReference>
<comment type="similarity">
    <text evidence="1">Belongs to the short-chain dehydrogenases/reductases (SDR) family.</text>
</comment>
<dbReference type="PRINTS" id="PR00081">
    <property type="entry name" value="GDHRDH"/>
</dbReference>
<dbReference type="EMBL" id="LT670844">
    <property type="protein sequence ID" value="SHL49409.1"/>
    <property type="molecule type" value="Genomic_DNA"/>
</dbReference>
<organism evidence="3 4">
    <name type="scientific">Bradyrhizobium lablabi</name>
    <dbReference type="NCBI Taxonomy" id="722472"/>
    <lineage>
        <taxon>Bacteria</taxon>
        <taxon>Pseudomonadati</taxon>
        <taxon>Pseudomonadota</taxon>
        <taxon>Alphaproteobacteria</taxon>
        <taxon>Hyphomicrobiales</taxon>
        <taxon>Nitrobacteraceae</taxon>
        <taxon>Bradyrhizobium</taxon>
    </lineage>
</organism>
<accession>A0A1M7B422</accession>
<sequence length="249" mass="25667">MDELTGKVAIVTGAGRNIGRAIALALAEGGASIVVNARTNRAEAEAAAREIETLGVKTLVHIGDVADPKAVQAMAEAAVTQFGRLDILVNNAALRREKPFAEMDYAEWREILDVTLDGAFHCTKACLPALRTSGAGTIVNIGGLSAHTGAANRAHVVTAKAGIIGLTRALAHDLASDGITVNCVVPGLIGTPRPKGKPEPAHHLTHQTITGERGKPEDVAAAVRFLCSPGARYITGQAIHANGGAYLGA</sequence>
<gene>
    <name evidence="3" type="ORF">SAMN05444159_6036</name>
</gene>